<dbReference type="Proteomes" id="UP000193804">
    <property type="component" value="Unassembled WGS sequence"/>
</dbReference>
<dbReference type="OrthoDB" id="9757650at2"/>
<keyword evidence="4" id="KW-1185">Reference proteome</keyword>
<dbReference type="Gene3D" id="2.60.40.4070">
    <property type="match status" value="1"/>
</dbReference>
<protein>
    <submittedName>
        <fullName evidence="3">Peptidase family C25</fullName>
    </submittedName>
</protein>
<dbReference type="RefSeq" id="WP_085517879.1">
    <property type="nucleotide sequence ID" value="NZ_FXAW01000005.1"/>
</dbReference>
<reference evidence="4" key="1">
    <citation type="submission" date="2017-04" db="EMBL/GenBank/DDBJ databases">
        <authorList>
            <person name="Varghese N."/>
            <person name="Submissions S."/>
        </authorList>
    </citation>
    <scope>NUCLEOTIDE SEQUENCE [LARGE SCALE GENOMIC DNA]</scope>
    <source>
        <strain evidence="4">DSM 4125</strain>
    </source>
</reference>
<dbReference type="GO" id="GO:0008234">
    <property type="term" value="F:cysteine-type peptidase activity"/>
    <property type="evidence" value="ECO:0007669"/>
    <property type="project" value="InterPro"/>
</dbReference>
<feature type="signal peptide" evidence="1">
    <location>
        <begin position="1"/>
        <end position="21"/>
    </location>
</feature>
<dbReference type="SUPFAM" id="SSF52129">
    <property type="entry name" value="Caspase-like"/>
    <property type="match status" value="1"/>
</dbReference>
<dbReference type="InterPro" id="IPR029030">
    <property type="entry name" value="Caspase-like_dom_sf"/>
</dbReference>
<keyword evidence="1" id="KW-0732">Signal</keyword>
<evidence type="ECO:0000313" key="3">
    <source>
        <dbReference type="EMBL" id="SMG40135.1"/>
    </source>
</evidence>
<feature type="domain" description="Gingipain" evidence="2">
    <location>
        <begin position="402"/>
        <end position="769"/>
    </location>
</feature>
<evidence type="ECO:0000256" key="1">
    <source>
        <dbReference type="SAM" id="SignalP"/>
    </source>
</evidence>
<proteinExistence type="predicted"/>
<sequence>MRKNSILFFISLYIFCHTLWAQNPQSWINFNQSYFKISVGTNAAFELDYNDLLEVGVPLSTIDARAIRMYHRGQEIAIRIVGQNDGRIDQGDAIQFLGKSNDGVSDTPLYQDPNHQPHQFYNLFSDTTAYFLTWRSDGTLGKRMIERNIINNTQNLPEEESVQQSILQLFTNNGDRGQRYNPQDDIYNSAFDLGEAWTGSAFTNATNFTVSNIRQINQSSPVPNLEVLIQGRNMRPHQTEILVGPTESNLRAVGIVNFDNYEFQVFNIDLEWTDVNNNGSLVVRLNPQAEGPDRISASYIKLDYQRTTNVDNEAGNRFILNENPTGSSFLRFLNTNSTARLYRIDNFNEPEFLSTNRIGAEINTVIENTFNETELYLQNQNFISPKIEKITFRNLNNVDPDYVVISHAELMKASGEYTNPVRAYTTYRASVQGGGYDTLTVDVLRLYNQFNYGEISPLAIYRFTEFLVQNTKTEMVFLMGKGMNWYHDYHRRTELTDNLYREFVPTAGSPGSDILYGFNLSENNRASISFGRLNAHNSQIVANYLDKIKEMESKPFDDLRRKHFLNLSGGISFFEVNRFINYINEFADFETSPYIGGDFSNLTKETTQVVEFINVADQVNQGLNLITFFGHSSPNTADIDIGQVSDESLGYNNQGKYPFILINGCDAGAFYQIAKSADTFGENWVNTANKGATGVLAHSYLGFSNELKRYSDVFYAKAYGDSSLISKPIGLVHREITNHYLSIFGSNPAPLYLSQAQQMNLMCDPAYRLFPAENPDYEITDESLEVVSLDGGEIDALTPEFGIDVIIKNYGITNEDSIGILIKRTLPNSEIILQDTQYVSAVHFQDTARVSVINDRPESFGQNIFEVIIDPAGNIEEINENNNTAQIEFFISLGTTLNLYPYNEGIVNTQNLTLTAQSIDLKSSARDFLLQLDTIRSFDSPFLKSETITARVIAKWEIDLMNQDEQVYYWRSKFANPQAGELDEWTTTSFVYDATLKQGWKQNSEDQIQQNDIEGLTIANEWSFEENILNLEVAAPGNSENSSISIRINGNQYATSGSQLGPCAVNTLNLVAFDKSSAVPFVILSNGDFDILDPLSCGIRPQVINQIRNTQLNQPEQYFKKYYDELPEDDFVLLTSYDSVAWNVLRGNNRAELLDLGASAAALDNLQNGEPYILLGRKGAGAGNGTEIVADESSATPTKEQTLTLNEELIARFESGTVISRTIGPAKSWTSVNADFTNVEVSDNIRLDIFGIDTLNNQTLLISDANFPSDISTIDAELYPQLKLRVTLSDPDNLTPAQLLAWQVIYDEVPDAVLIPAEENDETAVELAEGETYAKSFQVFNVTPNPFDQPISYRRQLFNRENRSFFNEDFQMAPLSAESDTTFSIAVDTRGKVGENDLILNFNPDKASAEQRFTNNLINYNRLFIVKEDSLPPLVEVTFDGISILDGDIVSPRPYIQITLKDENRLINKTDTTGIEIQLRRDCEECVSERISFSNSNVEWIPASQDNPFTVNYQPVGLEDGNFQLSVQATDASENSAGEEPYKVRFEVVNASTITNFYPYPNPFSTSTRFVFTLTGTDLPQEIKIQILTVTGRVVREILQDEIGPIHIGNNITDYAWDGKDEFGDKLANGVYLYRVLVRKDGAFMEQRATAGDKAFTKGYGKLYILR</sequence>
<name>A0A1X7KFR5_9BACT</name>
<dbReference type="Gene3D" id="2.60.40.10">
    <property type="entry name" value="Immunoglobulins"/>
    <property type="match status" value="1"/>
</dbReference>
<dbReference type="EMBL" id="FXAW01000005">
    <property type="protein sequence ID" value="SMG40135.1"/>
    <property type="molecule type" value="Genomic_DNA"/>
</dbReference>
<evidence type="ECO:0000259" key="2">
    <source>
        <dbReference type="Pfam" id="PF01364"/>
    </source>
</evidence>
<accession>A0A1X7KFR5</accession>
<feature type="chain" id="PRO_5013118325" evidence="1">
    <location>
        <begin position="22"/>
        <end position="1667"/>
    </location>
</feature>
<dbReference type="Pfam" id="PF01364">
    <property type="entry name" value="Peptidase_C25"/>
    <property type="match status" value="1"/>
</dbReference>
<gene>
    <name evidence="3" type="ORF">SAMN05661096_02720</name>
</gene>
<dbReference type="InterPro" id="IPR013783">
    <property type="entry name" value="Ig-like_fold"/>
</dbReference>
<organism evidence="3 4">
    <name type="scientific">Marivirga sericea</name>
    <dbReference type="NCBI Taxonomy" id="1028"/>
    <lineage>
        <taxon>Bacteria</taxon>
        <taxon>Pseudomonadati</taxon>
        <taxon>Bacteroidota</taxon>
        <taxon>Cytophagia</taxon>
        <taxon>Cytophagales</taxon>
        <taxon>Marivirgaceae</taxon>
        <taxon>Marivirga</taxon>
    </lineage>
</organism>
<dbReference type="STRING" id="1028.SAMN05661096_02720"/>
<dbReference type="CDD" id="cd02258">
    <property type="entry name" value="Peptidase_C25_N"/>
    <property type="match status" value="1"/>
</dbReference>
<dbReference type="InterPro" id="IPR001769">
    <property type="entry name" value="Gingipain"/>
</dbReference>
<evidence type="ECO:0000313" key="4">
    <source>
        <dbReference type="Proteomes" id="UP000193804"/>
    </source>
</evidence>
<dbReference type="Gene3D" id="3.40.50.1460">
    <property type="match status" value="1"/>
</dbReference>
<dbReference type="GO" id="GO:0006508">
    <property type="term" value="P:proteolysis"/>
    <property type="evidence" value="ECO:0007669"/>
    <property type="project" value="InterPro"/>
</dbReference>